<dbReference type="OrthoDB" id="9807558at2"/>
<proteinExistence type="predicted"/>
<accession>A0A3P4B2A5</accession>
<dbReference type="SMART" id="SM00346">
    <property type="entry name" value="HTH_ICLR"/>
    <property type="match status" value="1"/>
</dbReference>
<dbReference type="Pfam" id="PF09339">
    <property type="entry name" value="HTH_IclR"/>
    <property type="match status" value="1"/>
</dbReference>
<dbReference type="InterPro" id="IPR005471">
    <property type="entry name" value="Tscrpt_reg_IclR_N"/>
</dbReference>
<keyword evidence="2" id="KW-0238">DNA-binding</keyword>
<dbReference type="SUPFAM" id="SSF46785">
    <property type="entry name" value="Winged helix' DNA-binding domain"/>
    <property type="match status" value="1"/>
</dbReference>
<dbReference type="GO" id="GO:0045892">
    <property type="term" value="P:negative regulation of DNA-templated transcription"/>
    <property type="evidence" value="ECO:0007669"/>
    <property type="project" value="TreeGrafter"/>
</dbReference>
<dbReference type="Gene3D" id="1.10.10.10">
    <property type="entry name" value="Winged helix-like DNA-binding domain superfamily/Winged helix DNA-binding domain"/>
    <property type="match status" value="1"/>
</dbReference>
<dbReference type="Proteomes" id="UP000277294">
    <property type="component" value="Unassembled WGS sequence"/>
</dbReference>
<dbReference type="AlphaFoldDB" id="A0A3P4B2A5"/>
<feature type="domain" description="HTH iclR-type" evidence="5">
    <location>
        <begin position="22"/>
        <end position="83"/>
    </location>
</feature>
<evidence type="ECO:0000259" key="6">
    <source>
        <dbReference type="PROSITE" id="PS51078"/>
    </source>
</evidence>
<dbReference type="InterPro" id="IPR036390">
    <property type="entry name" value="WH_DNA-bd_sf"/>
</dbReference>
<organism evidence="7 8">
    <name type="scientific">Pigmentiphaga humi</name>
    <dbReference type="NCBI Taxonomy" id="2478468"/>
    <lineage>
        <taxon>Bacteria</taxon>
        <taxon>Pseudomonadati</taxon>
        <taxon>Pseudomonadota</taxon>
        <taxon>Betaproteobacteria</taxon>
        <taxon>Burkholderiales</taxon>
        <taxon>Alcaligenaceae</taxon>
        <taxon>Pigmentiphaga</taxon>
    </lineage>
</organism>
<dbReference type="Gene3D" id="3.30.450.40">
    <property type="match status" value="1"/>
</dbReference>
<reference evidence="7 8" key="1">
    <citation type="submission" date="2018-10" db="EMBL/GenBank/DDBJ databases">
        <authorList>
            <person name="Criscuolo A."/>
        </authorList>
    </citation>
    <scope>NUCLEOTIDE SEQUENCE [LARGE SCALE GENOMIC DNA]</scope>
    <source>
        <strain evidence="7">DnA1</strain>
    </source>
</reference>
<dbReference type="EMBL" id="UWPJ01000016">
    <property type="protein sequence ID" value="VCU69768.1"/>
    <property type="molecule type" value="Genomic_DNA"/>
</dbReference>
<evidence type="ECO:0000256" key="2">
    <source>
        <dbReference type="ARBA" id="ARBA00023125"/>
    </source>
</evidence>
<dbReference type="PROSITE" id="PS51077">
    <property type="entry name" value="HTH_ICLR"/>
    <property type="match status" value="1"/>
</dbReference>
<name>A0A3P4B2A5_9BURK</name>
<protein>
    <submittedName>
        <fullName evidence="7">HTH-type transcriptional regulator KipR</fullName>
    </submittedName>
</protein>
<dbReference type="PANTHER" id="PTHR30136">
    <property type="entry name" value="HELIX-TURN-HELIX TRANSCRIPTIONAL REGULATOR, ICLR FAMILY"/>
    <property type="match status" value="1"/>
</dbReference>
<feature type="region of interest" description="Disordered" evidence="4">
    <location>
        <begin position="1"/>
        <end position="22"/>
    </location>
</feature>
<feature type="domain" description="IclR-ED" evidence="6">
    <location>
        <begin position="84"/>
        <end position="261"/>
    </location>
</feature>
<dbReference type="PROSITE" id="PS51078">
    <property type="entry name" value="ICLR_ED"/>
    <property type="match status" value="1"/>
</dbReference>
<dbReference type="RefSeq" id="WP_160142219.1">
    <property type="nucleotide sequence ID" value="NZ_UWPJ01000016.1"/>
</dbReference>
<keyword evidence="1" id="KW-0805">Transcription regulation</keyword>
<dbReference type="PANTHER" id="PTHR30136:SF24">
    <property type="entry name" value="HTH-TYPE TRANSCRIPTIONAL REPRESSOR ALLR"/>
    <property type="match status" value="1"/>
</dbReference>
<evidence type="ECO:0000259" key="5">
    <source>
        <dbReference type="PROSITE" id="PS51077"/>
    </source>
</evidence>
<keyword evidence="3" id="KW-0804">Transcription</keyword>
<dbReference type="Pfam" id="PF01614">
    <property type="entry name" value="IclR_C"/>
    <property type="match status" value="1"/>
</dbReference>
<dbReference type="InterPro" id="IPR029016">
    <property type="entry name" value="GAF-like_dom_sf"/>
</dbReference>
<dbReference type="InterPro" id="IPR036388">
    <property type="entry name" value="WH-like_DNA-bd_sf"/>
</dbReference>
<evidence type="ECO:0000256" key="3">
    <source>
        <dbReference type="ARBA" id="ARBA00023163"/>
    </source>
</evidence>
<keyword evidence="8" id="KW-1185">Reference proteome</keyword>
<dbReference type="InterPro" id="IPR050707">
    <property type="entry name" value="HTH_MetabolicPath_Reg"/>
</dbReference>
<evidence type="ECO:0000313" key="7">
    <source>
        <dbReference type="EMBL" id="VCU69768.1"/>
    </source>
</evidence>
<dbReference type="InterPro" id="IPR014757">
    <property type="entry name" value="Tscrpt_reg_IclR_C"/>
</dbReference>
<evidence type="ECO:0000256" key="1">
    <source>
        <dbReference type="ARBA" id="ARBA00023015"/>
    </source>
</evidence>
<sequence length="263" mass="28681">MSPAPAADADDAAGRDGSGEGGSSLERMLRLLDAYTHERHAWNVDDLAAHFGFTPSSTYRYVKELCKAGLLVRLPRGVYAVGARVVELEALIRETDPVIRVGKPMLRGLAEETGCHVLLSNVYGDHLLNVLVEPGIEPLELTYLRGKSLPWFRGAPSFSVLAFWPRARVRKLFDQTFPSGGADWDDCWSQLRAVRKAGYCVSHEGLDPDVVGYGAPVMLEDEVIGTISLVCSKRRSDFLNGAALGAALQQTSRALGDRLLQEA</sequence>
<dbReference type="SUPFAM" id="SSF55781">
    <property type="entry name" value="GAF domain-like"/>
    <property type="match status" value="1"/>
</dbReference>
<evidence type="ECO:0000313" key="8">
    <source>
        <dbReference type="Proteomes" id="UP000277294"/>
    </source>
</evidence>
<dbReference type="GO" id="GO:0003677">
    <property type="term" value="F:DNA binding"/>
    <property type="evidence" value="ECO:0007669"/>
    <property type="project" value="UniProtKB-KW"/>
</dbReference>
<evidence type="ECO:0000256" key="4">
    <source>
        <dbReference type="SAM" id="MobiDB-lite"/>
    </source>
</evidence>
<dbReference type="GO" id="GO:0003700">
    <property type="term" value="F:DNA-binding transcription factor activity"/>
    <property type="evidence" value="ECO:0007669"/>
    <property type="project" value="TreeGrafter"/>
</dbReference>
<gene>
    <name evidence="7" type="primary">kipR_4</name>
    <name evidence="7" type="ORF">PIGHUM_01833</name>
</gene>